<feature type="domain" description="Carrier" evidence="14">
    <location>
        <begin position="2757"/>
        <end position="2832"/>
    </location>
</feature>
<dbReference type="Proteomes" id="UP000002213">
    <property type="component" value="Chromosome"/>
</dbReference>
<reference evidence="17 18" key="1">
    <citation type="journal article" date="2009" name="Stand. Genomic Sci.">
        <title>Complete genome sequence of Actinosynnema mirum type strain (101).</title>
        <authorList>
            <person name="Land M."/>
            <person name="Lapidus A."/>
            <person name="Mayilraj S."/>
            <person name="Chen F."/>
            <person name="Copeland A."/>
            <person name="Del Rio T.G."/>
            <person name="Nolan M."/>
            <person name="Lucas S."/>
            <person name="Tice H."/>
            <person name="Cheng J.F."/>
            <person name="Chertkov O."/>
            <person name="Bruce D."/>
            <person name="Goodwin L."/>
            <person name="Pitluck S."/>
            <person name="Rohde M."/>
            <person name="Goker M."/>
            <person name="Pati A."/>
            <person name="Ivanova N."/>
            <person name="Mavromatis K."/>
            <person name="Chen A."/>
            <person name="Palaniappan K."/>
            <person name="Hauser L."/>
            <person name="Chang Y.J."/>
            <person name="Jeffries C.C."/>
            <person name="Brettin T."/>
            <person name="Detter J.C."/>
            <person name="Han C."/>
            <person name="Chain P."/>
            <person name="Tindall B.J."/>
            <person name="Bristow J."/>
            <person name="Eisen J.A."/>
            <person name="Markowitz V."/>
            <person name="Hugenholtz P."/>
            <person name="Kyrpides N.C."/>
            <person name="Klenk H.P."/>
        </authorList>
    </citation>
    <scope>NUCLEOTIDE SEQUENCE [LARGE SCALE GENOMIC DNA]</scope>
    <source>
        <strain evidence="18">ATCC 29888 / DSM 43827 / JCM 3225 / NBRC 14064 / NCIMB 13271 / NRRL B-12336 / IMRU 3971 / 101</strain>
    </source>
</reference>
<feature type="domain" description="Ketosynthase family 3 (KS3)" evidence="15">
    <location>
        <begin position="1115"/>
        <end position="1539"/>
    </location>
</feature>
<feature type="active site" description="Proton acceptor; for dehydratase activity" evidence="12">
    <location>
        <position position="2038"/>
    </location>
</feature>
<dbReference type="PROSITE" id="PS00606">
    <property type="entry name" value="KS3_1"/>
    <property type="match status" value="2"/>
</dbReference>
<dbReference type="PROSITE" id="PS50075">
    <property type="entry name" value="CARRIER"/>
    <property type="match status" value="3"/>
</dbReference>
<dbReference type="InterPro" id="IPR016035">
    <property type="entry name" value="Acyl_Trfase/lysoPLipase"/>
</dbReference>
<dbReference type="PROSITE" id="PS00012">
    <property type="entry name" value="PHOSPHOPANTETHEINE"/>
    <property type="match status" value="2"/>
</dbReference>
<comment type="catalytic activity">
    <reaction evidence="7">
        <text>6 (S)-methylmalonyl-CoA + propanoyl-CoA + 6 NADPH + 12 H(+) = 6-deoxyerythronolide B + 6 CO2 + 6 NADP(+) + 7 CoA + H2O</text>
        <dbReference type="Rhea" id="RHEA:23068"/>
        <dbReference type="ChEBI" id="CHEBI:15377"/>
        <dbReference type="ChEBI" id="CHEBI:15378"/>
        <dbReference type="ChEBI" id="CHEBI:16089"/>
        <dbReference type="ChEBI" id="CHEBI:16526"/>
        <dbReference type="ChEBI" id="CHEBI:57287"/>
        <dbReference type="ChEBI" id="CHEBI:57327"/>
        <dbReference type="ChEBI" id="CHEBI:57392"/>
        <dbReference type="ChEBI" id="CHEBI:57783"/>
        <dbReference type="ChEBI" id="CHEBI:58349"/>
        <dbReference type="EC" id="2.3.1.94"/>
    </reaction>
</comment>
<dbReference type="SMART" id="SM01294">
    <property type="entry name" value="PKS_PP_betabranch"/>
    <property type="match status" value="3"/>
</dbReference>
<feature type="compositionally biased region" description="Low complexity" evidence="13">
    <location>
        <begin position="446"/>
        <end position="474"/>
    </location>
</feature>
<name>C6WN16_ACTMD</name>
<protein>
    <recommendedName>
        <fullName evidence="11">6-deoxyerythronolide-B synthase</fullName>
        <ecNumber evidence="11">2.3.1.94</ecNumber>
    </recommendedName>
</protein>
<dbReference type="Gene3D" id="1.10.1200.10">
    <property type="entry name" value="ACP-like"/>
    <property type="match status" value="3"/>
</dbReference>
<dbReference type="SMART" id="SM00823">
    <property type="entry name" value="PKS_PP"/>
    <property type="match status" value="3"/>
</dbReference>
<dbReference type="CDD" id="cd08956">
    <property type="entry name" value="KR_3_FAS_SDR_x"/>
    <property type="match status" value="1"/>
</dbReference>
<feature type="domain" description="Ketosynthase family 3 (KS3)" evidence="15">
    <location>
        <begin position="16"/>
        <end position="428"/>
    </location>
</feature>
<dbReference type="FunFam" id="1.10.1200.10:FF:000007">
    <property type="entry name" value="Probable polyketide synthase pks17"/>
    <property type="match status" value="2"/>
</dbReference>
<dbReference type="GO" id="GO:0031177">
    <property type="term" value="F:phosphopantetheine binding"/>
    <property type="evidence" value="ECO:0007669"/>
    <property type="project" value="InterPro"/>
</dbReference>
<dbReference type="GO" id="GO:0005886">
    <property type="term" value="C:plasma membrane"/>
    <property type="evidence" value="ECO:0007669"/>
    <property type="project" value="TreeGrafter"/>
</dbReference>
<dbReference type="GO" id="GO:0006633">
    <property type="term" value="P:fatty acid biosynthetic process"/>
    <property type="evidence" value="ECO:0007669"/>
    <property type="project" value="InterPro"/>
</dbReference>
<dbReference type="SMART" id="SM00825">
    <property type="entry name" value="PKS_KS"/>
    <property type="match status" value="3"/>
</dbReference>
<evidence type="ECO:0000256" key="1">
    <source>
        <dbReference type="ARBA" id="ARBA00022450"/>
    </source>
</evidence>
<dbReference type="GO" id="GO:0004315">
    <property type="term" value="F:3-oxoacyl-[acyl-carrier-protein] synthase activity"/>
    <property type="evidence" value="ECO:0007669"/>
    <property type="project" value="InterPro"/>
</dbReference>
<dbReference type="InterPro" id="IPR020841">
    <property type="entry name" value="PKS_Beta-ketoAc_synthase_dom"/>
</dbReference>
<dbReference type="InterPro" id="IPR032821">
    <property type="entry name" value="PKS_assoc"/>
</dbReference>
<dbReference type="FunFam" id="3.40.366.10:FF:000002">
    <property type="entry name" value="Probable polyketide synthase 2"/>
    <property type="match status" value="2"/>
</dbReference>
<evidence type="ECO:0000256" key="2">
    <source>
        <dbReference type="ARBA" id="ARBA00022553"/>
    </source>
</evidence>
<evidence type="ECO:0000259" key="16">
    <source>
        <dbReference type="PROSITE" id="PS52019"/>
    </source>
</evidence>
<dbReference type="EC" id="2.3.1.94" evidence="11"/>
<feature type="region of interest" description="C-terminal hotdog fold" evidence="12">
    <location>
        <begin position="2140"/>
        <end position="2282"/>
    </location>
</feature>
<evidence type="ECO:0000313" key="18">
    <source>
        <dbReference type="Proteomes" id="UP000002213"/>
    </source>
</evidence>
<dbReference type="GO" id="GO:0071770">
    <property type="term" value="P:DIM/DIP cell wall layer assembly"/>
    <property type="evidence" value="ECO:0007669"/>
    <property type="project" value="TreeGrafter"/>
</dbReference>
<evidence type="ECO:0000256" key="5">
    <source>
        <dbReference type="ARBA" id="ARBA00023268"/>
    </source>
</evidence>
<comment type="subunit">
    <text evidence="10">Homodimer. Erythronolide synthase is composed of EryAI, EryAII and EryAIII multimodular (2 modules) polypeptides each coding for a functional synthase subunit which participates in 2 of the six FAS-like elongation steps required for formation of the polyketide. Module 1, 2, 3, 4, 5, and 6 participating in biosynthesis steps 1, 2, 3, 4, 5, and 6, respectively.</text>
</comment>
<gene>
    <name evidence="17" type="ordered locus">Amir_4699</name>
</gene>
<dbReference type="Gene3D" id="3.40.366.10">
    <property type="entry name" value="Malonyl-Coenzyme A Acyl Carrier Protein, domain 2"/>
    <property type="match status" value="3"/>
</dbReference>
<dbReference type="SUPFAM" id="SSF51735">
    <property type="entry name" value="NAD(P)-binding Rossmann-fold domains"/>
    <property type="match status" value="2"/>
</dbReference>
<dbReference type="SUPFAM" id="SSF53901">
    <property type="entry name" value="Thiolase-like"/>
    <property type="match status" value="3"/>
</dbReference>
<feature type="domain" description="Ketosynthase family 3 (KS3)" evidence="15">
    <location>
        <begin position="2851"/>
        <end position="3275"/>
    </location>
</feature>
<dbReference type="Gene3D" id="3.40.47.10">
    <property type="match status" value="3"/>
</dbReference>
<evidence type="ECO:0000313" key="17">
    <source>
        <dbReference type="EMBL" id="ACU38529.1"/>
    </source>
</evidence>
<dbReference type="InterPro" id="IPR006162">
    <property type="entry name" value="Ppantetheine_attach_site"/>
</dbReference>
<dbReference type="Gene3D" id="3.40.50.720">
    <property type="entry name" value="NAD(P)-binding Rossmann-like Domain"/>
    <property type="match status" value="1"/>
</dbReference>
<feature type="domain" description="PKS/mFAS DH" evidence="16">
    <location>
        <begin position="2007"/>
        <end position="2282"/>
    </location>
</feature>
<dbReference type="Gene3D" id="3.10.129.110">
    <property type="entry name" value="Polyketide synthase dehydratase"/>
    <property type="match status" value="1"/>
</dbReference>
<keyword evidence="1" id="KW-0596">Phosphopantetheine</keyword>
<dbReference type="eggNOG" id="COG1028">
    <property type="taxonomic scope" value="Bacteria"/>
</dbReference>
<dbReference type="PROSITE" id="PS52019">
    <property type="entry name" value="PKS_MFAS_DH"/>
    <property type="match status" value="1"/>
</dbReference>
<proteinExistence type="predicted"/>
<keyword evidence="3 17" id="KW-0808">Transferase</keyword>
<dbReference type="InterPro" id="IPR001227">
    <property type="entry name" value="Ac_transferase_dom_sf"/>
</dbReference>
<keyword evidence="4" id="KW-0677">Repeat</keyword>
<evidence type="ECO:0000256" key="6">
    <source>
        <dbReference type="ARBA" id="ARBA00023315"/>
    </source>
</evidence>
<dbReference type="InterPro" id="IPR036736">
    <property type="entry name" value="ACP-like_sf"/>
</dbReference>
<dbReference type="HOGENOM" id="CLU_000022_35_8_11"/>
<evidence type="ECO:0000256" key="13">
    <source>
        <dbReference type="SAM" id="MobiDB-lite"/>
    </source>
</evidence>
<feature type="region of interest" description="N-terminal hotdog fold" evidence="12">
    <location>
        <begin position="2007"/>
        <end position="2129"/>
    </location>
</feature>
<dbReference type="Pfam" id="PF00550">
    <property type="entry name" value="PP-binding"/>
    <property type="match status" value="3"/>
</dbReference>
<evidence type="ECO:0000256" key="11">
    <source>
        <dbReference type="ARBA" id="ARBA00066981"/>
    </source>
</evidence>
<dbReference type="InterPro" id="IPR020807">
    <property type="entry name" value="PKS_DH"/>
</dbReference>
<dbReference type="SMART" id="SM00827">
    <property type="entry name" value="PKS_AT"/>
    <property type="match status" value="3"/>
</dbReference>
<dbReference type="Gene3D" id="3.30.70.3290">
    <property type="match status" value="3"/>
</dbReference>
<dbReference type="InterPro" id="IPR042104">
    <property type="entry name" value="PKS_dehydratase_sf"/>
</dbReference>
<dbReference type="CDD" id="cd00833">
    <property type="entry name" value="PKS"/>
    <property type="match status" value="3"/>
</dbReference>
<dbReference type="InterPro" id="IPR057326">
    <property type="entry name" value="KR_dom"/>
</dbReference>
<dbReference type="GO" id="GO:0004312">
    <property type="term" value="F:fatty acid synthase activity"/>
    <property type="evidence" value="ECO:0007669"/>
    <property type="project" value="TreeGrafter"/>
</dbReference>
<dbReference type="Pfam" id="PF14765">
    <property type="entry name" value="PS-DH"/>
    <property type="match status" value="1"/>
</dbReference>
<dbReference type="Gene3D" id="3.40.50.11460">
    <property type="match status" value="1"/>
</dbReference>
<dbReference type="InterPro" id="IPR013968">
    <property type="entry name" value="PKS_KR"/>
</dbReference>
<dbReference type="Pfam" id="PF02801">
    <property type="entry name" value="Ketoacyl-synt_C"/>
    <property type="match status" value="3"/>
</dbReference>
<dbReference type="eggNOG" id="COG0236">
    <property type="taxonomic scope" value="Bacteria"/>
</dbReference>
<dbReference type="eggNOG" id="COG3321">
    <property type="taxonomic scope" value="Bacteria"/>
</dbReference>
<sequence>MDHPTAGQHEAPGGPQDAVAVIGMAVRLPSADGPDAFWALLRDGVDAITDVPAGRWEQASPGVTRGGFLDSVAEFDADFFGVSPREAAAMDPQQRLVLELAWEAVEDARIVPADLRGSRTSVFVGSIRDDYAALLYQHGTSAITPHTVTGTHRGIIANRVSYSLDLRGPSVTVDAAQASSLVAVHLAAEGLRDGAVDLAIAGGVNLNLLGEQTVGLERFGALSPDGRSRPFDAAANGYVRGEGGAVVLLKRLDRALADGDPVHAVLLGSAVNSDGATEGLTVPGERAQTEVVRAAFAAAGVAPASAQYVELHGTGTPVGDPIEARALGAAMAGREDDPLRVGSAKSNVGHLEGAAGIVGLVKTALAIRHRRLPATLNFATPNPEIPLGELGLRVHAELSDWPHPDRPLVAGVSSWGMGGTNAHVVLTEAPAPVRRPAHPDGGGAAAGTAPAAETAPAAAGEPAAGSGRPRAAEGLPAAGNPPAAETGLIAGSAPAAEAGRGLAADGLAADGLAADGQAAEAAVVGDPAAAPEHAPAAAPPPVSAPPTAHVPWLLSGRSRAAVQAQAAALAAHLTDERPVDVALSLATTRTAFEHRAVVVGSGRAELDAGLAALASGEAAANLVRGEVGATGGVVLVFPGQGSQWAGMAVELADSSPVFAGHLAACGRALSAFTDWSLDEVLRQVDGAPGLDRVDVVQPALFAVMVSLARLWQHHGLRVDAVIGHSQGEIAAAHVAGALSLDDAARVVCLRSKAIRALAGTGGMAAVTLPAAEVAERIAEHGGRVSIAAVNGPANTVVAGDPEALREIVADYQARDVRASVIAVDYASHSADVESLRAELLELLEPVRPRHADVPFYSTLTGEVLDTTGMDASYWFRNLRHTVNFHDTVRLLLSDGHRAFVETSPHPVLTHAVKSTIEAEGVAGATALGSLRRDDGGPRRFLLALGAAHAHGLALDWTGPLTDAPQLVDLPTYAFQRKHFWFSGDGVITRAATPASANAPAPQDERTGALRARLTGLSDRERLRVLVDLVRANAAPVLGFDGPADVAEGRTFKDLGMDSVTAVEFRDQLGAATGLALPAALTFNQPTPRALAEHLDRELGGATAEPAVDGATPTSDDPIAVVGMACRFPGGVRSPEQLWELVRDGVDAISEFPDNRGWDTEALHDPDPDKRGSTNARYGGFLHDADEFDAAFFGISPREATAMDPQQRLLLEVAWEAFERAGIDPATLRGADAGVFVGAMAQDYGPRLHQGAEGHDGYLLTGNQLSVASGRLAYTFGLEGPALTIDTACSSSLVAIHLAGQALARGETSLALAGGVTVMSTPGIFVEFSRQRGLSADGRCKAFSADADGTGWSEGAGLLVLERLSDARRNGHPVLAVVRGTAVNQDGASNGLTAPNGPSQERVIRRALGAAGLRPSDVDVVEAHGTGTSLGDPIEAQALLATYGQDRETPLYLGSLKSNIGHTQAAAGVAGVIKSIEAIRNGIVPRTLHADEPTPHVDWEAGAVRLATDSAPWPDTDRPRRAGVSSFGISGTNAHVIVEQAEPADTPAAPAESDTTTGPLPWVLSGRGAGSLAAQAERLLGFATSTEHTTADVGWSLATTRTALDHRAVVWGEDRQDLLAALAAVARGESGPTAVTGQAAPTRTAFLFTGQGAQRARMGLALAEASPVYAAAFAEVCAALDPHLDRPLREVVDSGDGLDETGFTQPALFAVEVALFRLLADHGVRPDFLAGHSIGELAAAHVAGVFSLDDAARLVAARGRLMQRLPRDGVMIAVEATEDEVLAELAGHGDRVGVAGVNGPTALVVAGETEAATAVAEALAARGRRTKRLEVSHAFHSPLIEPMLAEFAEVAATVAYAAPRVPLVSTVTGRLADPAELAAPDYWVGQARAAVRFSDAVGALLDEGVTALVELGPTAVLSALVPAIAAGAGVDVVAAPLLRADRDEPRSVLSALAALFVAGVDVDWAAPYRGGRARRVDLPTYAFRPQRFWLDAPTGGDVTGVGLAPAGHPLLGAAVDLAGGRLVLTGRLAATSHPWLADHAIAGAAVLPGTAYLELALWAGGRVGADHVDELTLAAPLVLAERGGTLVQVVVDAPDADGSRALRVHARRDRDGAEWVEHATGTLTPTPPAADTDLGAWPPNATELDLTDAYARLAERGYGYGPVFRGLERAWRAGDDLFAEVALPADQWPAAASFTLHPALLDAALHPLLPGVADDGDTTVLPFAWSGVTAHAEGARSLRLRHRVTRPDQDTLVVSVTAVDTSGAPVLTARSLVLRPVSRAALRDSGGATLLRPEWRPAQTGGPVPWSAVGAEGFVDVFALPGDATPTRAYYDLPDLAQALGGDDVPRHAVVLLPEPDGDPARAAHATTRAALELLQVWLADPRLQDTALAVVTTGGGGARPDESPHHAGVWGLLRSAQSEQPGRFALVDHDGTAESWAALPSALGTGEPQLALRAGEVLVPRLVAAEPEPATAVAWDAGTVLITGGTGALGALAARHLVREHGVRDLLLLSRRGPDAPGAADLVAELTAEGARVTVTAVAAQDRAALADALRGHDVRVALHTAGVVDDGVVTSLDARGLTTALTPKVDAAWNLHELLGDRATLVLYSSVAGVLGNPGQGNYAAGNAFLDALARHRAHLGRPATSIAWGLWADSSGITGALTDTDRTRLARNGVLPLTGEAGLALLDAATASGLPEVTAAALDHAALRALGERLPAVLRGLITPAATRRAAAGEAEPSADGGSALERRLAGLSERERDTAVAELVRATVAQVLGHADGSRVEMAAAFKELGFDSLTAVELRNHLHTATGLRLPSTLVFDYPSPSAVAGYLSAQVSGPAAPDETRQDRVAATEDDPIAIVAMACRFPGGVRSPEQLWELVRDEVDAVGDFPTDRGWDTDALYDPDPDRAGRTYTRSGGFLHDAYDFDPEFFGMSPREALATDPQQRLLLEVAWEAFERAGIDPATLRGSSTGVFAGVMYTDYTEQSGQLPAELEGYLASGTAGSVASGRLAYTFGLEGPALTIDTACSSSLVAIHLAGQALRSGEADLALAGGVTVMSTPNPFIEFSRQRGLSADGRCKAFSADADGTGWSEGAGLLVLERLSDARRNGHPVLAVVRGTAVNQDGASNGLTAPNGPSQERVIRRALGAAGLRPSDVDLVEAHGTGTSLGDPIEAQALLATYGQDRETPLYLGSLKSNIGHTQAAAGVAGVIKSVQAIHNGLMPKTLHVTEPSPHVYWDAGAVTLLTEATPWPDAHRPRRAGVSSFGISGTNAHVIIEQAPEHGQPGEGGADPVVPWLLSAKTPAALKAQADALAAFLAEHPDTRPADVALTLATRRATHERHAVLVGSDADDLRARLTALDPAAAGRTTGAGRLAALFTGQGAQRVGMGIDLVHAHPAYEAAFDEVCAALDPHLGRSLREAVTTGEALDETWLTQPALFAVEVALFRLWQSWGVRFDFLAGHSIGELAAAHVAGVFSLDDAARLVAARGRLMQQLPATGVMIAVEATEEEVRAGLAGQPGLVDVAAVNGPRAVVLAGEEQATLAAAEPWRALGRRTRRLKVSHAFHSPLVEPILDAFAEVAATVTYHRPTIPIVSTLTGAADAPVDTPDHWVRHVRGAVRFAPATTALVALGATTFLEVGPDTVLATMAEQVLDALPERRDRAALASTRRDRPEVDTTAETLALLHTRGVAVDWAAFLDGAGARHVDLPTYGFQRDRYALVVAPGAGRTAAAPDWEEIHPPRPAGPRSLVVLDLDHGAADLPGLPVVTTAADVPADADAVLLPLAVHLTADPADTPEARYARTRGTLDLVQGWDGPRLVVTTTGIAPALGGDRAGEDARLAWNLLRAAAEHNGRVLLVDLDTDRPDPDVLAALLAAGVPLAAARGDRLLVPPREGAPTAEPVTSRLLADLAAAPPAKHRTILLAAVLAEVASVLHRDDADGIEEDRALQELGFDSLTSVDLRNRLNAATGAALPATAVFDHPTPAALADHLLGLLAPGGPEPAAPLHAELDRLESLLATAPRGGDGAESTAEVADRLRAILARLTEPTAAANALGEDPVGQLAEATADDLFAFIDNELGRTAG</sequence>
<dbReference type="InterPro" id="IPR049900">
    <property type="entry name" value="PKS_mFAS_DH"/>
</dbReference>
<dbReference type="InterPro" id="IPR049552">
    <property type="entry name" value="PKS_DH_N"/>
</dbReference>
<dbReference type="InterPro" id="IPR014031">
    <property type="entry name" value="Ketoacyl_synth_C"/>
</dbReference>
<evidence type="ECO:0000256" key="3">
    <source>
        <dbReference type="ARBA" id="ARBA00022679"/>
    </source>
</evidence>
<dbReference type="SMART" id="SM00822">
    <property type="entry name" value="PKS_KR"/>
    <property type="match status" value="1"/>
</dbReference>
<keyword evidence="2" id="KW-0597">Phosphoprotein</keyword>
<feature type="domain" description="Carrier" evidence="14">
    <location>
        <begin position="3914"/>
        <end position="3992"/>
    </location>
</feature>
<dbReference type="GO" id="GO:0047879">
    <property type="term" value="F:erythronolide synthase activity"/>
    <property type="evidence" value="ECO:0007669"/>
    <property type="project" value="UniProtKB-EC"/>
</dbReference>
<accession>C6WN16</accession>
<evidence type="ECO:0000259" key="15">
    <source>
        <dbReference type="PROSITE" id="PS52004"/>
    </source>
</evidence>
<dbReference type="Pfam" id="PF16197">
    <property type="entry name" value="KAsynt_C_assoc"/>
    <property type="match status" value="3"/>
</dbReference>
<dbReference type="Pfam" id="PF08659">
    <property type="entry name" value="KR"/>
    <property type="match status" value="1"/>
</dbReference>
<dbReference type="SMART" id="SM00826">
    <property type="entry name" value="PKS_DH"/>
    <property type="match status" value="1"/>
</dbReference>
<dbReference type="PANTHER" id="PTHR43775">
    <property type="entry name" value="FATTY ACID SYNTHASE"/>
    <property type="match status" value="1"/>
</dbReference>
<dbReference type="PROSITE" id="PS52004">
    <property type="entry name" value="KS3_2"/>
    <property type="match status" value="3"/>
</dbReference>
<dbReference type="FunFam" id="3.40.47.10:FF:000019">
    <property type="entry name" value="Polyketide synthase type I"/>
    <property type="match status" value="2"/>
</dbReference>
<dbReference type="PANTHER" id="PTHR43775:SF51">
    <property type="entry name" value="INACTIVE PHENOLPHTHIOCEROL SYNTHESIS POLYKETIDE SYNTHASE TYPE I PKS1-RELATED"/>
    <property type="match status" value="1"/>
</dbReference>
<evidence type="ECO:0000259" key="14">
    <source>
        <dbReference type="PROSITE" id="PS50075"/>
    </source>
</evidence>
<dbReference type="InterPro" id="IPR018201">
    <property type="entry name" value="Ketoacyl_synth_AS"/>
</dbReference>
<dbReference type="STRING" id="446462.Amir_4699"/>
<dbReference type="InterPro" id="IPR050091">
    <property type="entry name" value="PKS_NRPS_Biosynth_Enz"/>
</dbReference>
<feature type="region of interest" description="Disordered" evidence="13">
    <location>
        <begin position="432"/>
        <end position="486"/>
    </location>
</feature>
<dbReference type="GO" id="GO:0005737">
    <property type="term" value="C:cytoplasm"/>
    <property type="evidence" value="ECO:0007669"/>
    <property type="project" value="TreeGrafter"/>
</dbReference>
<dbReference type="SUPFAM" id="SSF55048">
    <property type="entry name" value="Probable ACP-binding domain of malonyl-CoA ACP transacylase"/>
    <property type="match status" value="3"/>
</dbReference>
<feature type="active site" description="Proton donor; for dehydratase activity" evidence="12">
    <location>
        <position position="2201"/>
    </location>
</feature>
<organism evidence="17 18">
    <name type="scientific">Actinosynnema mirum (strain ATCC 29888 / DSM 43827 / JCM 3225 / NBRC 14064 / NCIMB 13271 / NRRL B-12336 / IMRU 3971 / 101)</name>
    <dbReference type="NCBI Taxonomy" id="446462"/>
    <lineage>
        <taxon>Bacteria</taxon>
        <taxon>Bacillati</taxon>
        <taxon>Actinomycetota</taxon>
        <taxon>Actinomycetes</taxon>
        <taxon>Pseudonocardiales</taxon>
        <taxon>Pseudonocardiaceae</taxon>
        <taxon>Actinosynnema</taxon>
    </lineage>
</organism>
<dbReference type="InterPro" id="IPR016036">
    <property type="entry name" value="Malonyl_transacylase_ACP-bd"/>
</dbReference>
<feature type="domain" description="Carrier" evidence="14">
    <location>
        <begin position="1023"/>
        <end position="1098"/>
    </location>
</feature>
<dbReference type="Pfam" id="PF00109">
    <property type="entry name" value="ketoacyl-synt"/>
    <property type="match status" value="3"/>
</dbReference>
<feature type="compositionally biased region" description="Low complexity" evidence="13">
    <location>
        <begin position="523"/>
        <end position="536"/>
    </location>
</feature>
<dbReference type="InterPro" id="IPR020806">
    <property type="entry name" value="PKS_PP-bd"/>
</dbReference>
<dbReference type="InterPro" id="IPR049551">
    <property type="entry name" value="PKS_DH_C"/>
</dbReference>
<evidence type="ECO:0000256" key="8">
    <source>
        <dbReference type="ARBA" id="ARBA00060158"/>
    </source>
</evidence>
<dbReference type="RefSeq" id="WP_015803416.1">
    <property type="nucleotide sequence ID" value="NC_013093.1"/>
</dbReference>
<keyword evidence="5" id="KW-0511">Multifunctional enzyme</keyword>
<evidence type="ECO:0000256" key="9">
    <source>
        <dbReference type="ARBA" id="ARBA00060622"/>
    </source>
</evidence>
<evidence type="ECO:0000256" key="7">
    <source>
        <dbReference type="ARBA" id="ARBA00052442"/>
    </source>
</evidence>
<dbReference type="InterPro" id="IPR009081">
    <property type="entry name" value="PP-bd_ACP"/>
</dbReference>
<dbReference type="InterPro" id="IPR014043">
    <property type="entry name" value="Acyl_transferase_dom"/>
</dbReference>
<evidence type="ECO:0000256" key="12">
    <source>
        <dbReference type="PROSITE-ProRule" id="PRU01363"/>
    </source>
</evidence>
<dbReference type="InterPro" id="IPR014030">
    <property type="entry name" value="Ketoacyl_synth_N"/>
</dbReference>
<dbReference type="Pfam" id="PF21089">
    <property type="entry name" value="PKS_DH_N"/>
    <property type="match status" value="1"/>
</dbReference>
<keyword evidence="6 17" id="KW-0012">Acyltransferase</keyword>
<comment type="function">
    <text evidence="8">Involved in the biosynthesis of antibiotic erythromycin via the biosynthesis of its aglycone precursor, 6-deoxyerythronolide B (6-dEB).</text>
</comment>
<dbReference type="EMBL" id="CP001630">
    <property type="protein sequence ID" value="ACU38529.1"/>
    <property type="molecule type" value="Genomic_DNA"/>
</dbReference>
<comment type="pathway">
    <text evidence="9">Antibiotic biosynthesis; erythromycin biosynthesis.</text>
</comment>
<dbReference type="InterPro" id="IPR036291">
    <property type="entry name" value="NAD(P)-bd_dom_sf"/>
</dbReference>
<evidence type="ECO:0000256" key="10">
    <source>
        <dbReference type="ARBA" id="ARBA00063272"/>
    </source>
</evidence>
<keyword evidence="18" id="KW-1185">Reference proteome</keyword>
<dbReference type="SUPFAM" id="SSF47336">
    <property type="entry name" value="ACP-like"/>
    <property type="match status" value="3"/>
</dbReference>
<dbReference type="KEGG" id="ami:Amir_4699"/>
<dbReference type="SUPFAM" id="SSF52151">
    <property type="entry name" value="FabD/lysophospholipase-like"/>
    <property type="match status" value="3"/>
</dbReference>
<evidence type="ECO:0000256" key="4">
    <source>
        <dbReference type="ARBA" id="ARBA00022737"/>
    </source>
</evidence>
<feature type="region of interest" description="Disordered" evidence="13">
    <location>
        <begin position="523"/>
        <end position="549"/>
    </location>
</feature>
<dbReference type="Pfam" id="PF00698">
    <property type="entry name" value="Acyl_transf_1"/>
    <property type="match status" value="3"/>
</dbReference>
<dbReference type="InterPro" id="IPR016039">
    <property type="entry name" value="Thiolase-like"/>
</dbReference>